<feature type="region of interest" description="Disordered" evidence="1">
    <location>
        <begin position="172"/>
        <end position="199"/>
    </location>
</feature>
<organism evidence="3 4">
    <name type="scientific">Tigriopus californicus</name>
    <name type="common">Marine copepod</name>
    <dbReference type="NCBI Taxonomy" id="6832"/>
    <lineage>
        <taxon>Eukaryota</taxon>
        <taxon>Metazoa</taxon>
        <taxon>Ecdysozoa</taxon>
        <taxon>Arthropoda</taxon>
        <taxon>Crustacea</taxon>
        <taxon>Multicrustacea</taxon>
        <taxon>Hexanauplia</taxon>
        <taxon>Copepoda</taxon>
        <taxon>Harpacticoida</taxon>
        <taxon>Harpacticidae</taxon>
        <taxon>Tigriopus</taxon>
    </lineage>
</organism>
<dbReference type="EMBL" id="VCGU01000004">
    <property type="protein sequence ID" value="TRY77343.1"/>
    <property type="molecule type" value="Genomic_DNA"/>
</dbReference>
<comment type="caution">
    <text evidence="3">The sequence shown here is derived from an EMBL/GenBank/DDBJ whole genome shotgun (WGS) entry which is preliminary data.</text>
</comment>
<dbReference type="Proteomes" id="UP000318571">
    <property type="component" value="Chromosome 5"/>
</dbReference>
<reference evidence="3 4" key="1">
    <citation type="journal article" date="2018" name="Nat. Ecol. Evol.">
        <title>Genomic signatures of mitonuclear coevolution across populations of Tigriopus californicus.</title>
        <authorList>
            <person name="Barreto F.S."/>
            <person name="Watson E.T."/>
            <person name="Lima T.G."/>
            <person name="Willett C.S."/>
            <person name="Edmands S."/>
            <person name="Li W."/>
            <person name="Burton R.S."/>
        </authorList>
    </citation>
    <scope>NUCLEOTIDE SEQUENCE [LARGE SCALE GENOMIC DNA]</scope>
    <source>
        <strain evidence="3 4">San Diego</strain>
    </source>
</reference>
<dbReference type="PANTHER" id="PTHR47331">
    <property type="entry name" value="PHD-TYPE DOMAIN-CONTAINING PROTEIN"/>
    <property type="match status" value="1"/>
</dbReference>
<evidence type="ECO:0000256" key="1">
    <source>
        <dbReference type="SAM" id="MobiDB-lite"/>
    </source>
</evidence>
<proteinExistence type="predicted"/>
<sequence>MEYLPSLLTRNKWRIKQANIPLGCEVLIVGTPEPRSRWKFGKVVEVHPGVDDLVRAVTIQTEDGLIRRPITKICPLQKPTGGAKGIVDRIWVRWTMEYLPSLLTRNKWRIKQANIPLGCEVLIVGTPEPRSRWKFGKVVEVHPGVDDLVRAVTIQTEDGLIRRPITKICPLQKPTGGAKVTPTPPNNTGGGMDERFRAP</sequence>
<evidence type="ECO:0000313" key="3">
    <source>
        <dbReference type="EMBL" id="TRY77343.1"/>
    </source>
</evidence>
<feature type="domain" description="DUF5641" evidence="2">
    <location>
        <begin position="86"/>
        <end position="171"/>
    </location>
</feature>
<dbReference type="PANTHER" id="PTHR47331:SF1">
    <property type="entry name" value="GAG-LIKE PROTEIN"/>
    <property type="match status" value="1"/>
</dbReference>
<evidence type="ECO:0000313" key="4">
    <source>
        <dbReference type="Proteomes" id="UP000318571"/>
    </source>
</evidence>
<gene>
    <name evidence="3" type="ORF">TCAL_10522</name>
</gene>
<dbReference type="InterPro" id="IPR040676">
    <property type="entry name" value="DUF5641"/>
</dbReference>
<dbReference type="STRING" id="6832.A0A553PI36"/>
<dbReference type="Pfam" id="PF18701">
    <property type="entry name" value="DUF5641"/>
    <property type="match status" value="2"/>
</dbReference>
<keyword evidence="4" id="KW-1185">Reference proteome</keyword>
<accession>A0A553PI36</accession>
<protein>
    <recommendedName>
        <fullName evidence="2">DUF5641 domain-containing protein</fullName>
    </recommendedName>
</protein>
<evidence type="ECO:0000259" key="2">
    <source>
        <dbReference type="Pfam" id="PF18701"/>
    </source>
</evidence>
<name>A0A553PI36_TIGCA</name>
<dbReference type="AlphaFoldDB" id="A0A553PI36"/>
<feature type="domain" description="DUF5641" evidence="2">
    <location>
        <begin position="2"/>
        <end position="76"/>
    </location>
</feature>